<keyword evidence="8 9" id="KW-0472">Membrane</keyword>
<gene>
    <name evidence="10" type="ORF">BpHYR1_031845</name>
</gene>
<keyword evidence="4 9" id="KW-0812">Transmembrane</keyword>
<evidence type="ECO:0000313" key="11">
    <source>
        <dbReference type="Proteomes" id="UP000276133"/>
    </source>
</evidence>
<evidence type="ECO:0000256" key="7">
    <source>
        <dbReference type="ARBA" id="ARBA00023034"/>
    </source>
</evidence>
<dbReference type="PANTHER" id="PTHR12369">
    <property type="entry name" value="CHONDROITIN SYNTHASE"/>
    <property type="match status" value="1"/>
</dbReference>
<evidence type="ECO:0000256" key="4">
    <source>
        <dbReference type="ARBA" id="ARBA00022692"/>
    </source>
</evidence>
<evidence type="ECO:0000256" key="6">
    <source>
        <dbReference type="ARBA" id="ARBA00022989"/>
    </source>
</evidence>
<evidence type="ECO:0000256" key="3">
    <source>
        <dbReference type="ARBA" id="ARBA00022679"/>
    </source>
</evidence>
<dbReference type="InterPro" id="IPR029044">
    <property type="entry name" value="Nucleotide-diphossugar_trans"/>
</dbReference>
<dbReference type="InterPro" id="IPR008428">
    <property type="entry name" value="Chond_GalNAc"/>
</dbReference>
<dbReference type="InterPro" id="IPR051227">
    <property type="entry name" value="CS_glycosyltransferase"/>
</dbReference>
<name>A0A3M7QWW4_BRAPC</name>
<dbReference type="Proteomes" id="UP000276133">
    <property type="component" value="Unassembled WGS sequence"/>
</dbReference>
<dbReference type="PANTHER" id="PTHR12369:SF11">
    <property type="entry name" value="HEXOSYLTRANSFERASE"/>
    <property type="match status" value="1"/>
</dbReference>
<protein>
    <recommendedName>
        <fullName evidence="9">Hexosyltransferase</fullName>
        <ecNumber evidence="9">2.4.1.-</ecNumber>
    </recommendedName>
</protein>
<proteinExistence type="inferred from homology"/>
<comment type="caution">
    <text evidence="10">The sequence shown here is derived from an EMBL/GenBank/DDBJ whole genome shotgun (WGS) entry which is preliminary data.</text>
</comment>
<evidence type="ECO:0000256" key="1">
    <source>
        <dbReference type="ARBA" id="ARBA00004447"/>
    </source>
</evidence>
<evidence type="ECO:0000256" key="8">
    <source>
        <dbReference type="ARBA" id="ARBA00023136"/>
    </source>
</evidence>
<dbReference type="EMBL" id="REGN01004872">
    <property type="protein sequence ID" value="RNA15846.1"/>
    <property type="molecule type" value="Genomic_DNA"/>
</dbReference>
<organism evidence="10 11">
    <name type="scientific">Brachionus plicatilis</name>
    <name type="common">Marine rotifer</name>
    <name type="synonym">Brachionus muelleri</name>
    <dbReference type="NCBI Taxonomy" id="10195"/>
    <lineage>
        <taxon>Eukaryota</taxon>
        <taxon>Metazoa</taxon>
        <taxon>Spiralia</taxon>
        <taxon>Gnathifera</taxon>
        <taxon>Rotifera</taxon>
        <taxon>Eurotatoria</taxon>
        <taxon>Monogononta</taxon>
        <taxon>Pseudotrocha</taxon>
        <taxon>Ploima</taxon>
        <taxon>Brachionidae</taxon>
        <taxon>Brachionus</taxon>
    </lineage>
</organism>
<dbReference type="STRING" id="10195.A0A3M7QWW4"/>
<dbReference type="Gene3D" id="3.90.550.10">
    <property type="entry name" value="Spore Coat Polysaccharide Biosynthesis Protein SpsA, Chain A"/>
    <property type="match status" value="1"/>
</dbReference>
<evidence type="ECO:0000256" key="9">
    <source>
        <dbReference type="RuleBase" id="RU364016"/>
    </source>
</evidence>
<keyword evidence="11" id="KW-1185">Reference proteome</keyword>
<dbReference type="Pfam" id="PF05679">
    <property type="entry name" value="CHGN"/>
    <property type="match status" value="1"/>
</dbReference>
<dbReference type="GO" id="GO:0032580">
    <property type="term" value="C:Golgi cisterna membrane"/>
    <property type="evidence" value="ECO:0007669"/>
    <property type="project" value="UniProtKB-SubCell"/>
</dbReference>
<dbReference type="GO" id="GO:0047238">
    <property type="term" value="F:glucuronosyl-N-acetylgalactosaminyl-proteoglycan 4-beta-N-acetylgalactosaminyltransferase activity"/>
    <property type="evidence" value="ECO:0007669"/>
    <property type="project" value="TreeGrafter"/>
</dbReference>
<dbReference type="EC" id="2.4.1.-" evidence="9"/>
<evidence type="ECO:0000313" key="10">
    <source>
        <dbReference type="EMBL" id="RNA15846.1"/>
    </source>
</evidence>
<comment type="similarity">
    <text evidence="2 9">Belongs to the chondroitin N-acetylgalactosaminyltransferase family.</text>
</comment>
<comment type="subcellular location">
    <subcellularLocation>
        <location evidence="1 9">Golgi apparatus</location>
        <location evidence="1 9">Golgi stack membrane</location>
        <topology evidence="1 9">Single-pass type II membrane protein</topology>
    </subcellularLocation>
</comment>
<evidence type="ECO:0000256" key="5">
    <source>
        <dbReference type="ARBA" id="ARBA00022968"/>
    </source>
</evidence>
<keyword evidence="3 9" id="KW-0808">Transferase</keyword>
<sequence>MKLKLFIIFAAIALCFILNFSVLMHFKLNQKDIVVKSLKYKDHFLLPLNTDDSSFAKLKRFLRIFIEITLKKDQAKNLLILIIGYSNEEQTKRFDDLVNHFFDRFNLNCVKILKIKMSVFSRAELLNFGAMSLMTDELMFFCDIDVVFNEFFLEACRSNAIEGEQLLQSSDVGKSLQFKICSTRL</sequence>
<reference evidence="10 11" key="1">
    <citation type="journal article" date="2018" name="Sci. Rep.">
        <title>Genomic signatures of local adaptation to the degree of environmental predictability in rotifers.</title>
        <authorList>
            <person name="Franch-Gras L."/>
            <person name="Hahn C."/>
            <person name="Garcia-Roger E.M."/>
            <person name="Carmona M.J."/>
            <person name="Serra M."/>
            <person name="Gomez A."/>
        </authorList>
    </citation>
    <scope>NUCLEOTIDE SEQUENCE [LARGE SCALE GENOMIC DNA]</scope>
    <source>
        <strain evidence="10">HYR1</strain>
    </source>
</reference>
<accession>A0A3M7QWW4</accession>
<keyword evidence="5 9" id="KW-0735">Signal-anchor</keyword>
<keyword evidence="6 9" id="KW-1133">Transmembrane helix</keyword>
<dbReference type="AlphaFoldDB" id="A0A3M7QWW4"/>
<evidence type="ECO:0000256" key="2">
    <source>
        <dbReference type="ARBA" id="ARBA00009239"/>
    </source>
</evidence>
<keyword evidence="7 9" id="KW-0333">Golgi apparatus</keyword>
<feature type="transmembrane region" description="Helical" evidence="9">
    <location>
        <begin position="6"/>
        <end position="26"/>
    </location>
</feature>
<dbReference type="OrthoDB" id="6111546at2759"/>